<evidence type="ECO:0000313" key="5">
    <source>
        <dbReference type="Proteomes" id="UP000198824"/>
    </source>
</evidence>
<feature type="chain" id="PRO_5011762763" evidence="2">
    <location>
        <begin position="23"/>
        <end position="194"/>
    </location>
</feature>
<dbReference type="Proteomes" id="UP000198824">
    <property type="component" value="Unassembled WGS sequence"/>
</dbReference>
<feature type="domain" description="Outer membrane protein beta-barrel" evidence="3">
    <location>
        <begin position="13"/>
        <end position="194"/>
    </location>
</feature>
<dbReference type="RefSeq" id="WP_093315812.1">
    <property type="nucleotide sequence ID" value="NZ_FOZG01000002.1"/>
</dbReference>
<evidence type="ECO:0000256" key="1">
    <source>
        <dbReference type="ARBA" id="ARBA00022729"/>
    </source>
</evidence>
<dbReference type="OrthoDB" id="8222426at2"/>
<feature type="signal peptide" evidence="2">
    <location>
        <begin position="1"/>
        <end position="22"/>
    </location>
</feature>
<name>A0A1I6LNL1_9SPHN</name>
<dbReference type="STRING" id="1166337.SAMN05192580_3037"/>
<dbReference type="EMBL" id="FOZG01000002">
    <property type="protein sequence ID" value="SFS05021.1"/>
    <property type="molecule type" value="Genomic_DNA"/>
</dbReference>
<dbReference type="SUPFAM" id="SSF56925">
    <property type="entry name" value="OMPA-like"/>
    <property type="match status" value="1"/>
</dbReference>
<accession>A0A1I6LNL1</accession>
<reference evidence="4 5" key="1">
    <citation type="submission" date="2016-10" db="EMBL/GenBank/DDBJ databases">
        <authorList>
            <person name="de Groot N.N."/>
        </authorList>
    </citation>
    <scope>NUCLEOTIDE SEQUENCE [LARGE SCALE GENOMIC DNA]</scope>
    <source>
        <strain evidence="4 5">S5-249</strain>
    </source>
</reference>
<dbReference type="InterPro" id="IPR011250">
    <property type="entry name" value="OMP/PagP_B-barrel"/>
</dbReference>
<evidence type="ECO:0000259" key="3">
    <source>
        <dbReference type="Pfam" id="PF13505"/>
    </source>
</evidence>
<proteinExistence type="predicted"/>
<keyword evidence="1 2" id="KW-0732">Signal</keyword>
<organism evidence="4 5">
    <name type="scientific">Sphingomonas jatrophae</name>
    <dbReference type="NCBI Taxonomy" id="1166337"/>
    <lineage>
        <taxon>Bacteria</taxon>
        <taxon>Pseudomonadati</taxon>
        <taxon>Pseudomonadota</taxon>
        <taxon>Alphaproteobacteria</taxon>
        <taxon>Sphingomonadales</taxon>
        <taxon>Sphingomonadaceae</taxon>
        <taxon>Sphingomonas</taxon>
    </lineage>
</organism>
<evidence type="ECO:0000313" key="4">
    <source>
        <dbReference type="EMBL" id="SFS05021.1"/>
    </source>
</evidence>
<dbReference type="InterPro" id="IPR027385">
    <property type="entry name" value="Beta-barrel_OMP"/>
</dbReference>
<sequence>MRILFLAALAGTSMLAATPAFAQDRAPFTGPRVEVVAGGDRVQGGGDHDDGILYGVGAGYDFALSNTIRAGIEIEATDSTQKECVSGAIRAGDRLCAKAGRDLYAGARIGALVGPKTMVYAKAGYSNARFSASYDANAATGSYKDSGNVDGVRLGLGLEHMLGEKAYVKGEYRYTNYEAGGERHQLLAGVGLRF</sequence>
<dbReference type="Pfam" id="PF13505">
    <property type="entry name" value="OMP_b-brl"/>
    <property type="match status" value="1"/>
</dbReference>
<dbReference type="AlphaFoldDB" id="A0A1I6LNL1"/>
<gene>
    <name evidence="4" type="ORF">SAMN05192580_3037</name>
</gene>
<dbReference type="Gene3D" id="2.40.160.20">
    <property type="match status" value="1"/>
</dbReference>
<keyword evidence="5" id="KW-1185">Reference proteome</keyword>
<protein>
    <submittedName>
        <fullName evidence="4">Outer membrane immunogenic protein</fullName>
    </submittedName>
</protein>
<evidence type="ECO:0000256" key="2">
    <source>
        <dbReference type="SAM" id="SignalP"/>
    </source>
</evidence>